<accession>A0A410T7G1</accession>
<evidence type="ECO:0000313" key="2">
    <source>
        <dbReference type="Proteomes" id="UP000290538"/>
    </source>
</evidence>
<evidence type="ECO:0008006" key="3">
    <source>
        <dbReference type="Google" id="ProtNLM"/>
    </source>
</evidence>
<dbReference type="EMBL" id="MK408758">
    <property type="protein sequence ID" value="QAU04932.1"/>
    <property type="molecule type" value="Genomic_DNA"/>
</dbReference>
<name>A0A410T7G1_9CAUD</name>
<sequence length="167" mass="18803">MTSNSYSQSSNYKIFLPFLGDEWIYAQNIALPGFSLNPSQVNFGGKSLYIGGDHIDYDPVTVGFLVGEDFKIYTKLIKYIFDRVHPNNGNIEPLKEFTCGVEITDNKGESLVSMTMYGCKITNLGALQLISNADDAEQTFDLTFNFDNFELIDYFESIKLKEAVIKS</sequence>
<protein>
    <recommendedName>
        <fullName evidence="3">Tail completion protein</fullName>
    </recommendedName>
</protein>
<proteinExistence type="predicted"/>
<evidence type="ECO:0000313" key="1">
    <source>
        <dbReference type="EMBL" id="QAU04932.1"/>
    </source>
</evidence>
<dbReference type="Proteomes" id="UP000290538">
    <property type="component" value="Segment"/>
</dbReference>
<reference evidence="1 2" key="1">
    <citation type="submission" date="2019-01" db="EMBL/GenBank/DDBJ databases">
        <title>Complete genome sequence of Campylobacter bacteriophage CP20.</title>
        <authorList>
            <person name="Connerton I.F."/>
        </authorList>
    </citation>
    <scope>NUCLEOTIDE SEQUENCE [LARGE SCALE GENOMIC DNA]</scope>
</reference>
<organism evidence="1 2">
    <name type="scientific">Campylobacter phage CP20</name>
    <dbReference type="NCBI Taxonomy" id="2506428"/>
    <lineage>
        <taxon>Viruses</taxon>
        <taxon>Duplodnaviria</taxon>
        <taxon>Heunggongvirae</taxon>
        <taxon>Uroviricota</taxon>
        <taxon>Caudoviricetes</taxon>
        <taxon>Connertonviridae</taxon>
        <taxon>Firehammervirus</taxon>
        <taxon>Firehammervirus CPt10</taxon>
    </lineage>
</organism>